<name>A0A5S4THI6_STRPY</name>
<dbReference type="OrthoDB" id="8404803at2"/>
<dbReference type="RefSeq" id="WP_148842649.1">
    <property type="nucleotide sequence ID" value="NZ_SJLL01000392.1"/>
</dbReference>
<accession>A0A5S4THI6</accession>
<evidence type="ECO:0000313" key="2">
    <source>
        <dbReference type="Proteomes" id="UP000324058"/>
    </source>
</evidence>
<feature type="non-terminal residue" evidence="1">
    <location>
        <position position="78"/>
    </location>
</feature>
<dbReference type="Proteomes" id="UP000324058">
    <property type="component" value="Unassembled WGS sequence"/>
</dbReference>
<dbReference type="EMBL" id="SJLL01000392">
    <property type="protein sequence ID" value="TYK93983.1"/>
    <property type="molecule type" value="Genomic_DNA"/>
</dbReference>
<protein>
    <submittedName>
        <fullName evidence="1">Uncharacterized protein</fullName>
    </submittedName>
</protein>
<reference evidence="1 2" key="1">
    <citation type="submission" date="2019-02" db="EMBL/GenBank/DDBJ databases">
        <title>Novel genomic isolates of S. pyogenes and S. dysgalactiae subsp. equisimilis associated to necrotising fasciitis (NSTI).</title>
        <authorList>
            <person name="Barrantes I."/>
        </authorList>
    </citation>
    <scope>NUCLEOTIDE SEQUENCE [LARGE SCALE GENOMIC DNA]</scope>
    <source>
        <strain evidence="1 2">SPY2028</strain>
    </source>
</reference>
<dbReference type="AlphaFoldDB" id="A0A5S4THI6"/>
<evidence type="ECO:0000313" key="1">
    <source>
        <dbReference type="EMBL" id="TYK93983.1"/>
    </source>
</evidence>
<organism evidence="1 2">
    <name type="scientific">Streptococcus pyogenes</name>
    <dbReference type="NCBI Taxonomy" id="1314"/>
    <lineage>
        <taxon>Bacteria</taxon>
        <taxon>Bacillati</taxon>
        <taxon>Bacillota</taxon>
        <taxon>Bacilli</taxon>
        <taxon>Lactobacillales</taxon>
        <taxon>Streptococcaceae</taxon>
        <taxon>Streptococcus</taxon>
    </lineage>
</organism>
<sequence>MPAKQRISLEQIKNAALKRESRAGQPVRIWSGEKSGWWRPHARGYTRDPKQAGLYDFEDAFQSTSHCGPEKRIAFEPA</sequence>
<gene>
    <name evidence="1" type="ORF">E0F66_11915</name>
</gene>
<comment type="caution">
    <text evidence="1">The sequence shown here is derived from an EMBL/GenBank/DDBJ whole genome shotgun (WGS) entry which is preliminary data.</text>
</comment>
<proteinExistence type="predicted"/>